<feature type="chain" id="PRO_5021751384" description="LTXXQ motif protein" evidence="2">
    <location>
        <begin position="21"/>
        <end position="277"/>
    </location>
</feature>
<feature type="compositionally biased region" description="Gly residues" evidence="1">
    <location>
        <begin position="239"/>
        <end position="268"/>
    </location>
</feature>
<name>A0A518FZT8_9BACT</name>
<dbReference type="EMBL" id="CP036298">
    <property type="protein sequence ID" value="QDV21878.1"/>
    <property type="molecule type" value="Genomic_DNA"/>
</dbReference>
<feature type="compositionally biased region" description="Gly residues" evidence="1">
    <location>
        <begin position="33"/>
        <end position="56"/>
    </location>
</feature>
<reference evidence="3 4" key="1">
    <citation type="submission" date="2019-02" db="EMBL/GenBank/DDBJ databases">
        <title>Deep-cultivation of Planctomycetes and their phenomic and genomic characterization uncovers novel biology.</title>
        <authorList>
            <person name="Wiegand S."/>
            <person name="Jogler M."/>
            <person name="Boedeker C."/>
            <person name="Pinto D."/>
            <person name="Vollmers J."/>
            <person name="Rivas-Marin E."/>
            <person name="Kohn T."/>
            <person name="Peeters S.H."/>
            <person name="Heuer A."/>
            <person name="Rast P."/>
            <person name="Oberbeckmann S."/>
            <person name="Bunk B."/>
            <person name="Jeske O."/>
            <person name="Meyerdierks A."/>
            <person name="Storesund J.E."/>
            <person name="Kallscheuer N."/>
            <person name="Luecker S."/>
            <person name="Lage O.M."/>
            <person name="Pohl T."/>
            <person name="Merkel B.J."/>
            <person name="Hornburger P."/>
            <person name="Mueller R.-W."/>
            <person name="Bruemmer F."/>
            <person name="Labrenz M."/>
            <person name="Spormann A.M."/>
            <person name="Op den Camp H."/>
            <person name="Overmann J."/>
            <person name="Amann R."/>
            <person name="Jetten M.S.M."/>
            <person name="Mascher T."/>
            <person name="Medema M.H."/>
            <person name="Devos D.P."/>
            <person name="Kaster A.-K."/>
            <person name="Ovreas L."/>
            <person name="Rohde M."/>
            <person name="Galperin M.Y."/>
            <person name="Jogler C."/>
        </authorList>
    </citation>
    <scope>NUCLEOTIDE SEQUENCE [LARGE SCALE GENOMIC DNA]</scope>
    <source>
        <strain evidence="3 4">Q31a</strain>
    </source>
</reference>
<dbReference type="AlphaFoldDB" id="A0A518FZT8"/>
<dbReference type="KEGG" id="ahel:Q31a_01570"/>
<keyword evidence="2" id="KW-0732">Signal</keyword>
<gene>
    <name evidence="3" type="ORF">Q31a_01570</name>
</gene>
<dbReference type="RefSeq" id="WP_197355982.1">
    <property type="nucleotide sequence ID" value="NZ_CP036298.1"/>
</dbReference>
<feature type="signal peptide" evidence="2">
    <location>
        <begin position="1"/>
        <end position="20"/>
    </location>
</feature>
<evidence type="ECO:0000256" key="2">
    <source>
        <dbReference type="SAM" id="SignalP"/>
    </source>
</evidence>
<sequence length="277" mass="28696" precursor="true">MKLRILGALSLALCVCFASAVEAQQDGQRGQRGQRGQGGPGGPGGGGRGGFGGPGGGSMGGALDLLGLLRMEEVRADVGMEEATYEAVQAAQPSMRELFQIRDEAERTAKLKEMNTKAQETLDEVLAPKQQKRLMGLLVQQRGLMAATNELVAKEIKLDEAGIKKVTEAATKAGEGMREKMREMFQGGNREDMTREKMEEMRASAQKDVDAAIGAVLTAEHKAALEALKGAKFEFPEATGGGRGGAGGGRGGAGGGRGGQGGQGGGRQRGARPGADN</sequence>
<dbReference type="Proteomes" id="UP000318017">
    <property type="component" value="Chromosome"/>
</dbReference>
<evidence type="ECO:0000256" key="1">
    <source>
        <dbReference type="SAM" id="MobiDB-lite"/>
    </source>
</evidence>
<proteinExistence type="predicted"/>
<evidence type="ECO:0000313" key="3">
    <source>
        <dbReference type="EMBL" id="QDV21878.1"/>
    </source>
</evidence>
<feature type="region of interest" description="Disordered" evidence="1">
    <location>
        <begin position="235"/>
        <end position="277"/>
    </location>
</feature>
<organism evidence="3 4">
    <name type="scientific">Aureliella helgolandensis</name>
    <dbReference type="NCBI Taxonomy" id="2527968"/>
    <lineage>
        <taxon>Bacteria</taxon>
        <taxon>Pseudomonadati</taxon>
        <taxon>Planctomycetota</taxon>
        <taxon>Planctomycetia</taxon>
        <taxon>Pirellulales</taxon>
        <taxon>Pirellulaceae</taxon>
        <taxon>Aureliella</taxon>
    </lineage>
</organism>
<keyword evidence="4" id="KW-1185">Reference proteome</keyword>
<protein>
    <recommendedName>
        <fullName evidence="5">LTXXQ motif protein</fullName>
    </recommendedName>
</protein>
<feature type="region of interest" description="Disordered" evidence="1">
    <location>
        <begin position="25"/>
        <end position="56"/>
    </location>
</feature>
<evidence type="ECO:0008006" key="5">
    <source>
        <dbReference type="Google" id="ProtNLM"/>
    </source>
</evidence>
<evidence type="ECO:0000313" key="4">
    <source>
        <dbReference type="Proteomes" id="UP000318017"/>
    </source>
</evidence>
<accession>A0A518FZT8</accession>